<dbReference type="InterPro" id="IPR038765">
    <property type="entry name" value="Papain-like_cys_pep_sf"/>
</dbReference>
<name>A0A1X7U2R7_AMPQE</name>
<sequence>MWELGKESLDYCNLISEGANHVIVYDNLPRRHLEQRLREQIAAIIYTNSRNIRVTYPTVQHQNGSKDCGLFALAFTMSVCSGQNPGSLGYI</sequence>
<dbReference type="InParanoid" id="A0A1X7U2R7"/>
<reference evidence="1" key="1">
    <citation type="submission" date="2017-05" db="UniProtKB">
        <authorList>
            <consortium name="EnsemblMetazoa"/>
        </authorList>
    </citation>
    <scope>IDENTIFICATION</scope>
</reference>
<organism evidence="1">
    <name type="scientific">Amphimedon queenslandica</name>
    <name type="common">Sponge</name>
    <dbReference type="NCBI Taxonomy" id="400682"/>
    <lineage>
        <taxon>Eukaryota</taxon>
        <taxon>Metazoa</taxon>
        <taxon>Porifera</taxon>
        <taxon>Demospongiae</taxon>
        <taxon>Heteroscleromorpha</taxon>
        <taxon>Haplosclerida</taxon>
        <taxon>Niphatidae</taxon>
        <taxon>Amphimedon</taxon>
    </lineage>
</organism>
<proteinExistence type="predicted"/>
<dbReference type="PANTHER" id="PTHR34718">
    <property type="entry name" value="PHD-TYPE DOMAIN-CONTAINING PROTEIN"/>
    <property type="match status" value="1"/>
</dbReference>
<protein>
    <recommendedName>
        <fullName evidence="2">Ubiquitin-like protease family profile domain-containing protein</fullName>
    </recommendedName>
</protein>
<dbReference type="PANTHER" id="PTHR34718:SF2">
    <property type="entry name" value="PHD-TYPE DOMAIN-CONTAINING PROTEIN"/>
    <property type="match status" value="1"/>
</dbReference>
<dbReference type="EnsemblMetazoa" id="Aqu2.1.22177_001">
    <property type="protein sequence ID" value="Aqu2.1.22177_001"/>
    <property type="gene ID" value="Aqu2.1.22177"/>
</dbReference>
<dbReference type="Gene3D" id="3.40.395.10">
    <property type="entry name" value="Adenoviral Proteinase, Chain A"/>
    <property type="match status" value="1"/>
</dbReference>
<evidence type="ECO:0008006" key="2">
    <source>
        <dbReference type="Google" id="ProtNLM"/>
    </source>
</evidence>
<dbReference type="AlphaFoldDB" id="A0A1X7U2R7"/>
<dbReference type="SUPFAM" id="SSF54001">
    <property type="entry name" value="Cysteine proteinases"/>
    <property type="match status" value="1"/>
</dbReference>
<accession>A0A1X7U2R7</accession>
<evidence type="ECO:0000313" key="1">
    <source>
        <dbReference type="EnsemblMetazoa" id="Aqu2.1.22177_001"/>
    </source>
</evidence>